<dbReference type="PANTHER" id="PTHR43245:SF13">
    <property type="entry name" value="UDP-D-APIOSE_UDP-D-XYLOSE SYNTHASE 2"/>
    <property type="match status" value="1"/>
</dbReference>
<dbReference type="Pfam" id="PF01370">
    <property type="entry name" value="Epimerase"/>
    <property type="match status" value="1"/>
</dbReference>
<dbReference type="Proteomes" id="UP000021315">
    <property type="component" value="Unassembled WGS sequence"/>
</dbReference>
<dbReference type="Gene3D" id="3.90.25.10">
    <property type="entry name" value="UDP-galactose 4-epimerase, domain 1"/>
    <property type="match status" value="1"/>
</dbReference>
<evidence type="ECO:0000313" key="3">
    <source>
        <dbReference type="Proteomes" id="UP000021315"/>
    </source>
</evidence>
<keyword evidence="2" id="KW-0413">Isomerase</keyword>
<evidence type="ECO:0000259" key="1">
    <source>
        <dbReference type="Pfam" id="PF01370"/>
    </source>
</evidence>
<comment type="caution">
    <text evidence="2">The sequence shown here is derived from an EMBL/GenBank/DDBJ whole genome shotgun (WGS) entry which is preliminary data.</text>
</comment>
<dbReference type="STRING" id="1453999.AW06_001274"/>
<dbReference type="EC" id="5.1.3.2" evidence="2"/>
<dbReference type="GO" id="GO:0003978">
    <property type="term" value="F:UDP-glucose 4-epimerase activity"/>
    <property type="evidence" value="ECO:0007669"/>
    <property type="project" value="UniProtKB-EC"/>
</dbReference>
<keyword evidence="3" id="KW-1185">Reference proteome</keyword>
<feature type="domain" description="NAD-dependent epimerase/dehydratase" evidence="1">
    <location>
        <begin position="24"/>
        <end position="270"/>
    </location>
</feature>
<accession>A0A080M8S1</accession>
<gene>
    <name evidence="2" type="ORF">AW06_001274</name>
</gene>
<dbReference type="SUPFAM" id="SSF51735">
    <property type="entry name" value="NAD(P)-binding Rossmann-fold domains"/>
    <property type="match status" value="1"/>
</dbReference>
<dbReference type="PANTHER" id="PTHR43245">
    <property type="entry name" value="BIFUNCTIONAL POLYMYXIN RESISTANCE PROTEIN ARNA"/>
    <property type="match status" value="1"/>
</dbReference>
<name>A0A080M8S1_9PROT</name>
<dbReference type="EMBL" id="JDST02000020">
    <property type="protein sequence ID" value="KFB77628.1"/>
    <property type="molecule type" value="Genomic_DNA"/>
</dbReference>
<proteinExistence type="predicted"/>
<organism evidence="2 3">
    <name type="scientific">Candidatus Accumulibacter cognatus</name>
    <dbReference type="NCBI Taxonomy" id="2954383"/>
    <lineage>
        <taxon>Bacteria</taxon>
        <taxon>Pseudomonadati</taxon>
        <taxon>Pseudomonadota</taxon>
        <taxon>Betaproteobacteria</taxon>
        <taxon>Candidatus Accumulibacter</taxon>
    </lineage>
</organism>
<dbReference type="Gene3D" id="3.40.50.720">
    <property type="entry name" value="NAD(P)-binding Rossmann-like Domain"/>
    <property type="match status" value="1"/>
</dbReference>
<dbReference type="InterPro" id="IPR001509">
    <property type="entry name" value="Epimerase_deHydtase"/>
</dbReference>
<reference evidence="2" key="1">
    <citation type="submission" date="2014-02" db="EMBL/GenBank/DDBJ databases">
        <title>Expanding our view of genomic diversity in Candidatus Accumulibacter clades.</title>
        <authorList>
            <person name="Skennerton C.T."/>
            <person name="Barr J.J."/>
            <person name="Slater F.R."/>
            <person name="Bond P.L."/>
            <person name="Tyson G.W."/>
        </authorList>
    </citation>
    <scope>NUCLEOTIDE SEQUENCE [LARGE SCALE GENOMIC DNA]</scope>
</reference>
<dbReference type="CDD" id="cd05256">
    <property type="entry name" value="UDP_AE_SDR_e"/>
    <property type="match status" value="1"/>
</dbReference>
<protein>
    <submittedName>
        <fullName evidence="2">UDP-glucose 4-epimerase</fullName>
        <ecNumber evidence="2">5.1.3.2</ecNumber>
    </submittedName>
</protein>
<dbReference type="InterPro" id="IPR036291">
    <property type="entry name" value="NAD(P)-bd_dom_sf"/>
</dbReference>
<sequence>MASLIFPSLPAALVDRLLTEPACWLVTGSAGFIGSHLVETLLKLDQTVIGLDNFATGHRRNLDEVHSQVTSEQWLRHRFIEADICDLDACREACSTVDFVLHQAALGSVPRSLADPVVTNAANVDGFLNMLVAARDAGVKRFVYAASSSTYGDHPALPKVEDCIGRPLSPYAVSKLVNELYAEVFARCYGFASIGLRYFNVFGARQDPEGAYAAVIPRWTRALLRGEQVTINGDGETSRDFCFVDNAVQANLLAATTADPAALNQVYNVAVDDQTTLNQLFEILRDALLTFRPEVQQIQPVYADFRQGDVRHSRADITKAGRLLRYLPSHRLAEGIQVAIPWYVSRFGVADGVHG</sequence>
<dbReference type="InterPro" id="IPR050177">
    <property type="entry name" value="Lipid_A_modif_metabolic_enz"/>
</dbReference>
<dbReference type="AlphaFoldDB" id="A0A080M8S1"/>
<evidence type="ECO:0000313" key="2">
    <source>
        <dbReference type="EMBL" id="KFB77628.1"/>
    </source>
</evidence>